<sequence>MIKPKAINCNYSVGRFCFAHLQNFLIDAQIRKTEKIDVIDHGTELRTSDFTEQVYRGMQSLCARGAGSGEHSARVKGQSPWQVKGGSHCPVKRCFVT</sequence>
<organism evidence="1 2">
    <name type="scientific">Faecalimonas umbilicata</name>
    <dbReference type="NCBI Taxonomy" id="1912855"/>
    <lineage>
        <taxon>Bacteria</taxon>
        <taxon>Bacillati</taxon>
        <taxon>Bacillota</taxon>
        <taxon>Clostridia</taxon>
        <taxon>Lachnospirales</taxon>
        <taxon>Lachnospiraceae</taxon>
        <taxon>Faecalimonas</taxon>
    </lineage>
</organism>
<reference evidence="1 2" key="1">
    <citation type="submission" date="2019-03" db="EMBL/GenBank/DDBJ databases">
        <title>Genomic Encyclopedia of Type Strains, Phase IV (KMG-IV): sequencing the most valuable type-strain genomes for metagenomic binning, comparative biology and taxonomic classification.</title>
        <authorList>
            <person name="Goeker M."/>
        </authorList>
    </citation>
    <scope>NUCLEOTIDE SEQUENCE [LARGE SCALE GENOMIC DNA]</scope>
    <source>
        <strain evidence="1 2">DSM 103426</strain>
    </source>
</reference>
<evidence type="ECO:0000313" key="2">
    <source>
        <dbReference type="Proteomes" id="UP000294613"/>
    </source>
</evidence>
<dbReference type="RefSeq" id="WP_116441544.1">
    <property type="nucleotide sequence ID" value="NZ_BHEO01000005.1"/>
</dbReference>
<dbReference type="EMBL" id="SLZV01000015">
    <property type="protein sequence ID" value="TCS67758.1"/>
    <property type="molecule type" value="Genomic_DNA"/>
</dbReference>
<evidence type="ECO:0000313" key="1">
    <source>
        <dbReference type="EMBL" id="TCS67758.1"/>
    </source>
</evidence>
<dbReference type="Proteomes" id="UP000294613">
    <property type="component" value="Unassembled WGS sequence"/>
</dbReference>
<proteinExistence type="predicted"/>
<protein>
    <submittedName>
        <fullName evidence="1">Uncharacterized protein</fullName>
    </submittedName>
</protein>
<gene>
    <name evidence="1" type="ORF">EDD74_11582</name>
</gene>
<accession>A0A4R3JMU7</accession>
<dbReference type="AlphaFoldDB" id="A0A4R3JMU7"/>
<name>A0A4R3JMU7_9FIRM</name>
<comment type="caution">
    <text evidence="1">The sequence shown here is derived from an EMBL/GenBank/DDBJ whole genome shotgun (WGS) entry which is preliminary data.</text>
</comment>